<dbReference type="AlphaFoldDB" id="A0A2H1EB48"/>
<proteinExistence type="predicted"/>
<name>A0A2H1EB48_9FLAO</name>
<gene>
    <name evidence="1" type="ORF">MARIT_2097</name>
</gene>
<evidence type="ECO:0000313" key="2">
    <source>
        <dbReference type="Proteomes" id="UP000231564"/>
    </source>
</evidence>
<organism evidence="1 2">
    <name type="scientific">Tenacibaculum maritimum NCIMB 2154</name>
    <dbReference type="NCBI Taxonomy" id="1349785"/>
    <lineage>
        <taxon>Bacteria</taxon>
        <taxon>Pseudomonadati</taxon>
        <taxon>Bacteroidota</taxon>
        <taxon>Flavobacteriia</taxon>
        <taxon>Flavobacteriales</taxon>
        <taxon>Flavobacteriaceae</taxon>
        <taxon>Tenacibaculum</taxon>
    </lineage>
</organism>
<keyword evidence="2" id="KW-1185">Reference proteome</keyword>
<dbReference type="RefSeq" id="WP_100211444.1">
    <property type="nucleotide sequence ID" value="NZ_CP138495.1"/>
</dbReference>
<reference evidence="1 2" key="1">
    <citation type="submission" date="2016-11" db="EMBL/GenBank/DDBJ databases">
        <authorList>
            <person name="Jaros S."/>
            <person name="Januszkiewicz K."/>
            <person name="Wedrychowicz H."/>
        </authorList>
    </citation>
    <scope>NUCLEOTIDE SEQUENCE [LARGE SCALE GENOMIC DNA]</scope>
    <source>
        <strain evidence="1">NCIMB 2154T</strain>
    </source>
</reference>
<dbReference type="EMBL" id="LT634361">
    <property type="protein sequence ID" value="SFZ83508.1"/>
    <property type="molecule type" value="Genomic_DNA"/>
</dbReference>
<dbReference type="OrthoDB" id="877274at2"/>
<dbReference type="Proteomes" id="UP000231564">
    <property type="component" value="Chromosome MARIT"/>
</dbReference>
<accession>A0A2H1EB48</accession>
<evidence type="ECO:0000313" key="1">
    <source>
        <dbReference type="EMBL" id="SFZ83508.1"/>
    </source>
</evidence>
<dbReference type="KEGG" id="tmar:MARIT_2097"/>
<dbReference type="GeneID" id="47723580"/>
<sequence length="266" mass="31270">MRIFKFWIEHSKELNLNGIKQSSKVFGGSNISELDAIKDAERKLDSVQKIINGELEKNAEYESDIIEEIIEKIDEQNIVTRNRYGALVLNSKNMMFIDIDSYSKSILEMLFKKKIPVKELMLQKIVKTIKQHKYADFGFRVYETSKGYRVLVTNKDFNPRSKESKRMMADFNADHLYRLLCIRQNCYRARLTPKPYRIKQKRIKVVYPNRSNEEEQVLSNWLKEYTQKSTKYATCNLVREFGSVAMNAAIQYHDETAGVKWPNKLA</sequence>
<protein>
    <submittedName>
        <fullName evidence="1">Uncharacterized protein</fullName>
    </submittedName>
</protein>